<dbReference type="Pfam" id="PF01565">
    <property type="entry name" value="FAD_binding_4"/>
    <property type="match status" value="1"/>
</dbReference>
<feature type="domain" description="FAD-binding PCMH-type" evidence="3">
    <location>
        <begin position="1"/>
        <end position="174"/>
    </location>
</feature>
<gene>
    <name evidence="4" type="primary">glcE</name>
    <name evidence="4" type="ORF">GCM10011487_50040</name>
</gene>
<dbReference type="PANTHER" id="PTHR11748:SF103">
    <property type="entry name" value="GLYCOLATE OXIDASE SUBUNIT GLCE"/>
    <property type="match status" value="1"/>
</dbReference>
<evidence type="ECO:0000313" key="5">
    <source>
        <dbReference type="Proteomes" id="UP000445000"/>
    </source>
</evidence>
<dbReference type="SUPFAM" id="SSF56176">
    <property type="entry name" value="FAD-binding/transporter-associated domain-like"/>
    <property type="match status" value="1"/>
</dbReference>
<dbReference type="AlphaFoldDB" id="A0A829YI40"/>
<dbReference type="PANTHER" id="PTHR11748">
    <property type="entry name" value="D-LACTATE DEHYDROGENASE"/>
    <property type="match status" value="1"/>
</dbReference>
<dbReference type="InterPro" id="IPR036318">
    <property type="entry name" value="FAD-bd_PCMH-like_sf"/>
</dbReference>
<evidence type="ECO:0000256" key="2">
    <source>
        <dbReference type="ARBA" id="ARBA00022827"/>
    </source>
</evidence>
<dbReference type="InterPro" id="IPR016169">
    <property type="entry name" value="FAD-bd_PCMH_sub2"/>
</dbReference>
<dbReference type="GO" id="GO:0003824">
    <property type="term" value="F:catalytic activity"/>
    <property type="evidence" value="ECO:0007669"/>
    <property type="project" value="InterPro"/>
</dbReference>
<dbReference type="NCBIfam" id="NF008439">
    <property type="entry name" value="PRK11282.1"/>
    <property type="match status" value="1"/>
</dbReference>
<dbReference type="InterPro" id="IPR006094">
    <property type="entry name" value="Oxid_FAD_bind_N"/>
</dbReference>
<protein>
    <submittedName>
        <fullName evidence="4">Glycolate oxidase subunit GlcE</fullName>
    </submittedName>
</protein>
<reference evidence="5" key="1">
    <citation type="submission" date="2020-01" db="EMBL/GenBank/DDBJ databases">
        <title>'Steroidobacter agaridevorans' sp. nov., agar-degrading bacteria isolated from rhizosphere soils.</title>
        <authorList>
            <person name="Ikenaga M."/>
            <person name="Kataoka M."/>
            <person name="Murouchi A."/>
            <person name="Katsuragi S."/>
            <person name="Sakai M."/>
        </authorList>
    </citation>
    <scope>NUCLEOTIDE SEQUENCE [LARGE SCALE GENOMIC DNA]</scope>
    <source>
        <strain evidence="5">YU21-B</strain>
    </source>
</reference>
<dbReference type="GO" id="GO:0071949">
    <property type="term" value="F:FAD binding"/>
    <property type="evidence" value="ECO:0007669"/>
    <property type="project" value="InterPro"/>
</dbReference>
<keyword evidence="5" id="KW-1185">Reference proteome</keyword>
<dbReference type="SUPFAM" id="SSF55103">
    <property type="entry name" value="FAD-linked oxidases, C-terminal domain"/>
    <property type="match status" value="1"/>
</dbReference>
<dbReference type="Proteomes" id="UP000445000">
    <property type="component" value="Unassembled WGS sequence"/>
</dbReference>
<name>A0A829YI40_9GAMM</name>
<evidence type="ECO:0000313" key="4">
    <source>
        <dbReference type="EMBL" id="GFE83004.1"/>
    </source>
</evidence>
<evidence type="ECO:0000256" key="1">
    <source>
        <dbReference type="ARBA" id="ARBA00022630"/>
    </source>
</evidence>
<keyword evidence="1" id="KW-0285">Flavoprotein</keyword>
<organism evidence="4 5">
    <name type="scientific">Steroidobacter agaridevorans</name>
    <dbReference type="NCBI Taxonomy" id="2695856"/>
    <lineage>
        <taxon>Bacteria</taxon>
        <taxon>Pseudomonadati</taxon>
        <taxon>Pseudomonadota</taxon>
        <taxon>Gammaproteobacteria</taxon>
        <taxon>Steroidobacterales</taxon>
        <taxon>Steroidobacteraceae</taxon>
        <taxon>Steroidobacter</taxon>
    </lineage>
</organism>
<proteinExistence type="predicted"/>
<dbReference type="InterPro" id="IPR016164">
    <property type="entry name" value="FAD-linked_Oxase-like_C"/>
</dbReference>
<dbReference type="EMBL" id="BLJN01000005">
    <property type="protein sequence ID" value="GFE83004.1"/>
    <property type="molecule type" value="Genomic_DNA"/>
</dbReference>
<sequence>MDQALSQLCETVRAASEARTPLLIRAGGTKDFYGNESSGAVLDPRSVTGIVDYEPTELVITARAGTPLAELEQLLAENGQLLAFEPPHFGANATVGGCIAAGLAGPRRVSFGPTYGGVRDFVLGAKLVDGRGQLLSFGGTVMKNVAGYDVSRLLAGSMGILGVIAEVSIKVLPRPMSHRTLCFEMTETAAVYKLNEWAGRPLPLSASMWHDGALYLRLAGASAAVRAAHHHLGGEELDNYQADAFWASIREHKHPFFEGDAPLWRIAVPSTAATLSLVEPQLIEWNGALRWLRTRQSAEQVRECAKQAGGHATLFRNGDRSAGAFTPLTAPVAAIHRRLKAQFDPANIFNRGRLYPDL</sequence>
<keyword evidence="2" id="KW-0274">FAD</keyword>
<dbReference type="InterPro" id="IPR016166">
    <property type="entry name" value="FAD-bd_PCMH"/>
</dbReference>
<dbReference type="Gene3D" id="3.30.465.10">
    <property type="match status" value="1"/>
</dbReference>
<comment type="caution">
    <text evidence="4">The sequence shown here is derived from an EMBL/GenBank/DDBJ whole genome shotgun (WGS) entry which is preliminary data.</text>
</comment>
<evidence type="ECO:0000259" key="3">
    <source>
        <dbReference type="PROSITE" id="PS51387"/>
    </source>
</evidence>
<accession>A0A829YI40</accession>
<dbReference type="RefSeq" id="WP_161814627.1">
    <property type="nucleotide sequence ID" value="NZ_BLJN01000005.1"/>
</dbReference>
<dbReference type="PROSITE" id="PS51387">
    <property type="entry name" value="FAD_PCMH"/>
    <property type="match status" value="1"/>
</dbReference>